<dbReference type="STRING" id="288992.SAMN04488522_101849"/>
<dbReference type="AlphaFoldDB" id="A0A1M4VBB6"/>
<accession>A0A1M4VBB6</accession>
<dbReference type="CDD" id="cd04301">
    <property type="entry name" value="NAT_SF"/>
    <property type="match status" value="1"/>
</dbReference>
<organism evidence="2 3">
    <name type="scientific">Pedobacter caeni</name>
    <dbReference type="NCBI Taxonomy" id="288992"/>
    <lineage>
        <taxon>Bacteria</taxon>
        <taxon>Pseudomonadati</taxon>
        <taxon>Bacteroidota</taxon>
        <taxon>Sphingobacteriia</taxon>
        <taxon>Sphingobacteriales</taxon>
        <taxon>Sphingobacteriaceae</taxon>
        <taxon>Pedobacter</taxon>
    </lineage>
</organism>
<dbReference type="Proteomes" id="UP000184287">
    <property type="component" value="Unassembled WGS sequence"/>
</dbReference>
<feature type="domain" description="N-acetyltransferase" evidence="1">
    <location>
        <begin position="8"/>
        <end position="172"/>
    </location>
</feature>
<dbReference type="InterPro" id="IPR050276">
    <property type="entry name" value="MshD_Acetyltransferase"/>
</dbReference>
<dbReference type="SUPFAM" id="SSF55729">
    <property type="entry name" value="Acyl-CoA N-acyltransferases (Nat)"/>
    <property type="match status" value="1"/>
</dbReference>
<dbReference type="Pfam" id="PF13673">
    <property type="entry name" value="Acetyltransf_10"/>
    <property type="match status" value="1"/>
</dbReference>
<reference evidence="3" key="1">
    <citation type="submission" date="2016-11" db="EMBL/GenBank/DDBJ databases">
        <authorList>
            <person name="Varghese N."/>
            <person name="Submissions S."/>
        </authorList>
    </citation>
    <scope>NUCLEOTIDE SEQUENCE [LARGE SCALE GENOMIC DNA]</scope>
    <source>
        <strain evidence="3">DSM 16990</strain>
    </source>
</reference>
<evidence type="ECO:0000313" key="3">
    <source>
        <dbReference type="Proteomes" id="UP000184287"/>
    </source>
</evidence>
<dbReference type="InterPro" id="IPR016181">
    <property type="entry name" value="Acyl_CoA_acyltransferase"/>
</dbReference>
<name>A0A1M4VBB6_9SPHI</name>
<dbReference type="Gene3D" id="3.40.630.30">
    <property type="match status" value="1"/>
</dbReference>
<keyword evidence="3" id="KW-1185">Reference proteome</keyword>
<protein>
    <submittedName>
        <fullName evidence="2">Ribosomal protein S18 acetylase RimI</fullName>
    </submittedName>
</protein>
<dbReference type="PANTHER" id="PTHR43617:SF22">
    <property type="entry name" value="L-AMINO ACID N-ACETYLTRANSFERASE AAAT"/>
    <property type="match status" value="1"/>
</dbReference>
<keyword evidence="2" id="KW-0687">Ribonucleoprotein</keyword>
<dbReference type="GO" id="GO:0016747">
    <property type="term" value="F:acyltransferase activity, transferring groups other than amino-acyl groups"/>
    <property type="evidence" value="ECO:0007669"/>
    <property type="project" value="InterPro"/>
</dbReference>
<proteinExistence type="predicted"/>
<dbReference type="GO" id="GO:0005840">
    <property type="term" value="C:ribosome"/>
    <property type="evidence" value="ECO:0007669"/>
    <property type="project" value="UniProtKB-KW"/>
</dbReference>
<dbReference type="EMBL" id="FQUQ01000001">
    <property type="protein sequence ID" value="SHE66252.1"/>
    <property type="molecule type" value="Genomic_DNA"/>
</dbReference>
<dbReference type="InterPro" id="IPR000182">
    <property type="entry name" value="GNAT_dom"/>
</dbReference>
<gene>
    <name evidence="2" type="ORF">SAMN04488522_101849</name>
</gene>
<keyword evidence="2" id="KW-0689">Ribosomal protein</keyword>
<dbReference type="PROSITE" id="PS51186">
    <property type="entry name" value="GNAT"/>
    <property type="match status" value="1"/>
</dbReference>
<sequence length="172" mass="19380">MLFCGIMLNIYTATSSDYPLIQKIAHETWPDTFGAILSKEQISYMLEMMYSTAALTEQTSVKGHQFLLVKDETKHLGYASFELNYKGLSKTKIHKIYILPEAQGKGVGKLLMNTITGIAKENNNDTLSLNVNRDNSAFAFYQNIGFEKVGEENIDIGDGFLMEDFIMDKKLV</sequence>
<dbReference type="PANTHER" id="PTHR43617">
    <property type="entry name" value="L-AMINO ACID N-ACETYLTRANSFERASE"/>
    <property type="match status" value="1"/>
</dbReference>
<evidence type="ECO:0000259" key="1">
    <source>
        <dbReference type="PROSITE" id="PS51186"/>
    </source>
</evidence>
<evidence type="ECO:0000313" key="2">
    <source>
        <dbReference type="EMBL" id="SHE66252.1"/>
    </source>
</evidence>